<dbReference type="PANTHER" id="PTHR24242">
    <property type="entry name" value="G-PROTEIN COUPLED RECEPTOR"/>
    <property type="match status" value="1"/>
</dbReference>
<evidence type="ECO:0000313" key="17">
    <source>
        <dbReference type="Proteomes" id="UP000694892"/>
    </source>
</evidence>
<dbReference type="Pfam" id="PF13853">
    <property type="entry name" value="7tm_4"/>
    <property type="match status" value="1"/>
</dbReference>
<dbReference type="InterPro" id="IPR017452">
    <property type="entry name" value="GPCR_Rhodpsn_7TM"/>
</dbReference>
<evidence type="ECO:0000256" key="3">
    <source>
        <dbReference type="ARBA" id="ARBA00022606"/>
    </source>
</evidence>
<feature type="transmembrane region" description="Helical" evidence="14">
    <location>
        <begin position="123"/>
        <end position="142"/>
    </location>
</feature>
<evidence type="ECO:0000256" key="4">
    <source>
        <dbReference type="ARBA" id="ARBA00022692"/>
    </source>
</evidence>
<accession>A0A974DFV3</accession>
<keyword evidence="9" id="KW-1015">Disulfide bond</keyword>
<evidence type="ECO:0000313" key="16">
    <source>
        <dbReference type="EMBL" id="OCT90868.1"/>
    </source>
</evidence>
<feature type="transmembrane region" description="Helical" evidence="14">
    <location>
        <begin position="200"/>
        <end position="226"/>
    </location>
</feature>
<dbReference type="PRINTS" id="PR00245">
    <property type="entry name" value="OLFACTORYR"/>
</dbReference>
<feature type="transmembrane region" description="Helical" evidence="14">
    <location>
        <begin position="238"/>
        <end position="261"/>
    </location>
</feature>
<dbReference type="InterPro" id="IPR000276">
    <property type="entry name" value="GPCR_Rhodpsn"/>
</dbReference>
<keyword evidence="6 14" id="KW-1133">Transmembrane helix</keyword>
<protein>
    <recommendedName>
        <fullName evidence="14">Olfactory receptor</fullName>
    </recommendedName>
</protein>
<dbReference type="PANTHER" id="PTHR24242:SF394">
    <property type="entry name" value="OLFACTORY RECEPTOR 154-LIKE"/>
    <property type="match status" value="1"/>
</dbReference>
<evidence type="ECO:0000256" key="5">
    <source>
        <dbReference type="ARBA" id="ARBA00022725"/>
    </source>
</evidence>
<dbReference type="GO" id="GO:0004930">
    <property type="term" value="F:G protein-coupled receptor activity"/>
    <property type="evidence" value="ECO:0007669"/>
    <property type="project" value="UniProtKB-KW"/>
</dbReference>
<comment type="similarity">
    <text evidence="13">Belongs to the G-protein coupled receptor 1 family.</text>
</comment>
<dbReference type="Gene3D" id="1.20.1070.10">
    <property type="entry name" value="Rhodopsin 7-helix transmembrane proteins"/>
    <property type="match status" value="1"/>
</dbReference>
<gene>
    <name evidence="16" type="ORF">XELAEV_18019485mg</name>
</gene>
<dbReference type="GO" id="GO:0005886">
    <property type="term" value="C:plasma membrane"/>
    <property type="evidence" value="ECO:0007669"/>
    <property type="project" value="UniProtKB-SubCell"/>
</dbReference>
<dbReference type="FunFam" id="1.20.1070.10:FF:000228">
    <property type="entry name" value="Olfactory receptor"/>
    <property type="match status" value="1"/>
</dbReference>
<keyword evidence="4 13" id="KW-0812">Transmembrane</keyword>
<evidence type="ECO:0000256" key="9">
    <source>
        <dbReference type="ARBA" id="ARBA00023157"/>
    </source>
</evidence>
<evidence type="ECO:0000256" key="11">
    <source>
        <dbReference type="ARBA" id="ARBA00023180"/>
    </source>
</evidence>
<keyword evidence="3 14" id="KW-0716">Sensory transduction</keyword>
<evidence type="ECO:0000256" key="14">
    <source>
        <dbReference type="RuleBase" id="RU363047"/>
    </source>
</evidence>
<dbReference type="PROSITE" id="PS00237">
    <property type="entry name" value="G_PROTEIN_RECEP_F1_1"/>
    <property type="match status" value="1"/>
</dbReference>
<dbReference type="AlphaFoldDB" id="A0A974DFV3"/>
<dbReference type="EMBL" id="CM004470">
    <property type="protein sequence ID" value="OCT90868.1"/>
    <property type="molecule type" value="Genomic_DNA"/>
</dbReference>
<dbReference type="PROSITE" id="PS50262">
    <property type="entry name" value="G_PROTEIN_RECEP_F1_2"/>
    <property type="match status" value="1"/>
</dbReference>
<name>A0A974DFV3_XENLA</name>
<evidence type="ECO:0000256" key="10">
    <source>
        <dbReference type="ARBA" id="ARBA00023170"/>
    </source>
</evidence>
<evidence type="ECO:0000256" key="12">
    <source>
        <dbReference type="ARBA" id="ARBA00023224"/>
    </source>
</evidence>
<keyword evidence="10 13" id="KW-0675">Receptor</keyword>
<keyword evidence="11" id="KW-0325">Glycoprotein</keyword>
<evidence type="ECO:0000256" key="7">
    <source>
        <dbReference type="ARBA" id="ARBA00023040"/>
    </source>
</evidence>
<organism evidence="16 17">
    <name type="scientific">Xenopus laevis</name>
    <name type="common">African clawed frog</name>
    <dbReference type="NCBI Taxonomy" id="8355"/>
    <lineage>
        <taxon>Eukaryota</taxon>
        <taxon>Metazoa</taxon>
        <taxon>Chordata</taxon>
        <taxon>Craniata</taxon>
        <taxon>Vertebrata</taxon>
        <taxon>Euteleostomi</taxon>
        <taxon>Amphibia</taxon>
        <taxon>Batrachia</taxon>
        <taxon>Anura</taxon>
        <taxon>Pipoidea</taxon>
        <taxon>Pipidae</taxon>
        <taxon>Xenopodinae</taxon>
        <taxon>Xenopus</taxon>
        <taxon>Xenopus</taxon>
    </lineage>
</organism>
<feature type="domain" description="G-protein coupled receptors family 1 profile" evidence="15">
    <location>
        <begin position="41"/>
        <end position="290"/>
    </location>
</feature>
<evidence type="ECO:0000256" key="2">
    <source>
        <dbReference type="ARBA" id="ARBA00022475"/>
    </source>
</evidence>
<dbReference type="GO" id="GO:0004984">
    <property type="term" value="F:olfactory receptor activity"/>
    <property type="evidence" value="ECO:0007669"/>
    <property type="project" value="InterPro"/>
</dbReference>
<feature type="transmembrane region" description="Helical" evidence="14">
    <location>
        <begin position="149"/>
        <end position="168"/>
    </location>
</feature>
<evidence type="ECO:0000256" key="1">
    <source>
        <dbReference type="ARBA" id="ARBA00004651"/>
    </source>
</evidence>
<dbReference type="SUPFAM" id="SSF81321">
    <property type="entry name" value="Family A G protein-coupled receptor-like"/>
    <property type="match status" value="1"/>
</dbReference>
<dbReference type="Proteomes" id="UP000694892">
    <property type="component" value="Chromosome 3L"/>
</dbReference>
<evidence type="ECO:0000256" key="6">
    <source>
        <dbReference type="ARBA" id="ARBA00022989"/>
    </source>
</evidence>
<keyword evidence="8 14" id="KW-0472">Membrane</keyword>
<dbReference type="OMA" id="YCVSEMS"/>
<comment type="subcellular location">
    <subcellularLocation>
        <location evidence="1 14">Cell membrane</location>
        <topology evidence="1 14">Multi-pass membrane protein</topology>
    </subcellularLocation>
</comment>
<evidence type="ECO:0000259" key="15">
    <source>
        <dbReference type="PROSITE" id="PS50262"/>
    </source>
</evidence>
<dbReference type="PRINTS" id="PR00237">
    <property type="entry name" value="GPCRRHODOPSN"/>
</dbReference>
<keyword evidence="2 14" id="KW-1003">Cell membrane</keyword>
<reference evidence="17" key="1">
    <citation type="journal article" date="2016" name="Nature">
        <title>Genome evolution in the allotetraploid frog Xenopus laevis.</title>
        <authorList>
            <person name="Session A.M."/>
            <person name="Uno Y."/>
            <person name="Kwon T."/>
            <person name="Chapman J.A."/>
            <person name="Toyoda A."/>
            <person name="Takahashi S."/>
            <person name="Fukui A."/>
            <person name="Hikosaka A."/>
            <person name="Suzuki A."/>
            <person name="Kondo M."/>
            <person name="van Heeringen S.J."/>
            <person name="Quigley I."/>
            <person name="Heinz S."/>
            <person name="Ogino H."/>
            <person name="Ochi H."/>
            <person name="Hellsten U."/>
            <person name="Lyons J.B."/>
            <person name="Simakov O."/>
            <person name="Putnam N."/>
            <person name="Stites J."/>
            <person name="Kuroki Y."/>
            <person name="Tanaka T."/>
            <person name="Michiue T."/>
            <person name="Watanabe M."/>
            <person name="Bogdanovic O."/>
            <person name="Lister R."/>
            <person name="Georgiou G."/>
            <person name="Paranjpe S.S."/>
            <person name="van Kruijsbergen I."/>
            <person name="Shu S."/>
            <person name="Carlson J."/>
            <person name="Kinoshita T."/>
            <person name="Ohta Y."/>
            <person name="Mawaribuchi S."/>
            <person name="Jenkins J."/>
            <person name="Grimwood J."/>
            <person name="Schmutz J."/>
            <person name="Mitros T."/>
            <person name="Mozaffari S.V."/>
            <person name="Suzuki Y."/>
            <person name="Haramoto Y."/>
            <person name="Yamamoto T.S."/>
            <person name="Takagi C."/>
            <person name="Heald R."/>
            <person name="Miller K."/>
            <person name="Haudenschild C."/>
            <person name="Kitzman J."/>
            <person name="Nakayama T."/>
            <person name="Izutsu Y."/>
            <person name="Robert J."/>
            <person name="Fortriede J."/>
            <person name="Burns K."/>
            <person name="Lotay V."/>
            <person name="Karimi K."/>
            <person name="Yasuoka Y."/>
            <person name="Dichmann D.S."/>
            <person name="Flajnik M.F."/>
            <person name="Houston D.W."/>
            <person name="Shendure J."/>
            <person name="DuPasquier L."/>
            <person name="Vize P.D."/>
            <person name="Zorn A.M."/>
            <person name="Ito M."/>
            <person name="Marcotte E.M."/>
            <person name="Wallingford J.B."/>
            <person name="Ito Y."/>
            <person name="Asashima M."/>
            <person name="Ueno N."/>
            <person name="Matsuda Y."/>
            <person name="Veenstra G.J."/>
            <person name="Fujiyama A."/>
            <person name="Harland R.M."/>
            <person name="Taira M."/>
            <person name="Rokhsar D.S."/>
        </authorList>
    </citation>
    <scope>NUCLEOTIDE SEQUENCE [LARGE SCALE GENOMIC DNA]</scope>
    <source>
        <strain evidence="17">J</strain>
    </source>
</reference>
<proteinExistence type="inferred from homology"/>
<dbReference type="InterPro" id="IPR000725">
    <property type="entry name" value="Olfact_rcpt"/>
</dbReference>
<keyword evidence="12 13" id="KW-0807">Transducer</keyword>
<keyword evidence="7 13" id="KW-0297">G-protein coupled receptor</keyword>
<sequence>MDKVNQTSDISFLLLGFQNSQIINELLFVLFLWIYILTLFGNFLIITLVITVSALRSPMYVLLSQLSVSDILLSTSITPNTLRLLLNGGGTISVTGCITQFYSYCVSEMSEFYLLTVMAYDRYLAICYPLHYVSIMNFRLCLYINLWSWGVALILCLFGNLLTFHLQFCGPYVLDYYFCDFTPIIKLSCTDYKDVELTDIILAIPFMLFPFCFIIYTYISIGLAILRISSTEGRHKAFSTCSSHLIVVCMYYGTLIIVYMVPSKQHNFNIKKMLSLLYTIGTPCFNPIIYSLRNTEIKVALQKFMSNKISFFHTRFK</sequence>
<evidence type="ECO:0000256" key="13">
    <source>
        <dbReference type="RuleBase" id="RU000688"/>
    </source>
</evidence>
<feature type="transmembrane region" description="Helical" evidence="14">
    <location>
        <begin position="273"/>
        <end position="292"/>
    </location>
</feature>
<keyword evidence="5 14" id="KW-0552">Olfaction</keyword>
<evidence type="ECO:0000256" key="8">
    <source>
        <dbReference type="ARBA" id="ARBA00023136"/>
    </source>
</evidence>
<dbReference type="InterPro" id="IPR050939">
    <property type="entry name" value="Olfactory_GPCR1"/>
</dbReference>